<evidence type="ECO:0000256" key="1">
    <source>
        <dbReference type="SAM" id="Phobius"/>
    </source>
</evidence>
<accession>A0ABS6E437</accession>
<gene>
    <name evidence="2" type="ORF">KQI42_03295</name>
</gene>
<sequence>MFYKIIGIMKGIFDNIAILMIFFVALFTLLVDGRKFKRLGYVKEFNLARIISYSYIIIGASVYILLKFV</sequence>
<keyword evidence="3" id="KW-1185">Reference proteome</keyword>
<name>A0ABS6E437_9FIRM</name>
<dbReference type="EMBL" id="JAHLPM010000002">
    <property type="protein sequence ID" value="MBU5437019.1"/>
    <property type="molecule type" value="Genomic_DNA"/>
</dbReference>
<dbReference type="RefSeq" id="WP_216516715.1">
    <property type="nucleotide sequence ID" value="NZ_JAHLPM010000002.1"/>
</dbReference>
<keyword evidence="1" id="KW-0812">Transmembrane</keyword>
<dbReference type="InterPro" id="IPR049971">
    <property type="entry name" value="CLC_0170-like"/>
</dbReference>
<reference evidence="2 3" key="1">
    <citation type="submission" date="2021-06" db="EMBL/GenBank/DDBJ databases">
        <authorList>
            <person name="Sun Q."/>
            <person name="Li D."/>
        </authorList>
    </citation>
    <scope>NUCLEOTIDE SEQUENCE [LARGE SCALE GENOMIC DNA]</scope>
    <source>
        <strain evidence="2 3">MSJ-40</strain>
    </source>
</reference>
<proteinExistence type="predicted"/>
<feature type="transmembrane region" description="Helical" evidence="1">
    <location>
        <begin position="12"/>
        <end position="30"/>
    </location>
</feature>
<keyword evidence="1" id="KW-1133">Transmembrane helix</keyword>
<comment type="caution">
    <text evidence="2">The sequence shown here is derived from an EMBL/GenBank/DDBJ whole genome shotgun (WGS) entry which is preliminary data.</text>
</comment>
<keyword evidence="1" id="KW-0472">Membrane</keyword>
<evidence type="ECO:0000313" key="2">
    <source>
        <dbReference type="EMBL" id="MBU5437019.1"/>
    </source>
</evidence>
<evidence type="ECO:0000313" key="3">
    <source>
        <dbReference type="Proteomes" id="UP000749471"/>
    </source>
</evidence>
<dbReference type="Proteomes" id="UP000749471">
    <property type="component" value="Unassembled WGS sequence"/>
</dbReference>
<dbReference type="NCBIfam" id="NF042414">
    <property type="entry name" value="CLC_0170_fam"/>
    <property type="match status" value="1"/>
</dbReference>
<feature type="transmembrane region" description="Helical" evidence="1">
    <location>
        <begin position="50"/>
        <end position="66"/>
    </location>
</feature>
<protein>
    <submittedName>
        <fullName evidence="2">Uncharacterized protein</fullName>
    </submittedName>
</protein>
<organism evidence="2 3">
    <name type="scientific">Tissierella simiarum</name>
    <dbReference type="NCBI Taxonomy" id="2841534"/>
    <lineage>
        <taxon>Bacteria</taxon>
        <taxon>Bacillati</taxon>
        <taxon>Bacillota</taxon>
        <taxon>Tissierellia</taxon>
        <taxon>Tissierellales</taxon>
        <taxon>Tissierellaceae</taxon>
        <taxon>Tissierella</taxon>
    </lineage>
</organism>